<dbReference type="eggNOG" id="ENOG502QQCH">
    <property type="taxonomic scope" value="Eukaryota"/>
</dbReference>
<dbReference type="RefSeq" id="XP_005844132.1">
    <property type="nucleotide sequence ID" value="XM_005844070.1"/>
</dbReference>
<dbReference type="AlphaFoldDB" id="E1ZQK4"/>
<evidence type="ECO:0000313" key="2">
    <source>
        <dbReference type="Proteomes" id="UP000008141"/>
    </source>
</evidence>
<dbReference type="Proteomes" id="UP000008141">
    <property type="component" value="Unassembled WGS sequence"/>
</dbReference>
<dbReference type="PANTHER" id="PTHR47473">
    <property type="entry name" value="BTA1P"/>
    <property type="match status" value="1"/>
</dbReference>
<dbReference type="SUPFAM" id="SSF53335">
    <property type="entry name" value="S-adenosyl-L-methionine-dependent methyltransferases"/>
    <property type="match status" value="1"/>
</dbReference>
<dbReference type="CDD" id="cd02440">
    <property type="entry name" value="AdoMet_MTases"/>
    <property type="match status" value="1"/>
</dbReference>
<accession>E1ZQK4</accession>
<evidence type="ECO:0008006" key="3">
    <source>
        <dbReference type="Google" id="ProtNLM"/>
    </source>
</evidence>
<gene>
    <name evidence="1" type="ORF">CHLNCDRAFT_139629</name>
</gene>
<protein>
    <recommendedName>
        <fullName evidence="3">Methyltransferase domain-containing protein</fullName>
    </recommendedName>
</protein>
<dbReference type="InParanoid" id="E1ZQK4"/>
<dbReference type="Gene3D" id="3.40.50.150">
    <property type="entry name" value="Vaccinia Virus protein VP39"/>
    <property type="match status" value="1"/>
</dbReference>
<dbReference type="STRING" id="554065.E1ZQK4"/>
<sequence length="604" mass="68606">MERLASLELKLEARQKLQGFKNDMLVLKNIWFKKLRDTDDHAERLESFYKNQAHAYDSFRSKFLWGRRPMLAACAARLRDCDDMVWVDLGGGTGENVDMMSSYIDLAQFKAIYVVDLCKSLCEQARKKVAEKGWANVRVVEADACHFAPPEGAATLVTFSYSLSMIPPFHAAVDRAISYLDREQGLLGVCDFFTSSKYDLPLRQMDWLRRFFWRSVFDSDNIDIGPERRQYLDHQLSWEDPAADEPHLQISDSDVCLTLTSGGCNSLHLCISGARRVYSVDCNPAQSALLELKQVAIRQLEYEDVWALFGEGKHPRAAQLFERELAPFLSQSAIRFWRDRLRYFDDGLYFHGGMGKVVRVVQSLASWLGMGRAVAAVAAAPTLKAQRAGWEALWVVRLLRAVPAWALSIIADFAALLFFNRVTLWFGGDIPFKQYQLIMRDGVHMSAYAARTFDGVAQHSHLRRHNYFYYNCLTGRFARDNCPSYLTPAGFAALKDGALDSLAIVNGFFLPTLRARQYTKVILMDHLDWLDDKATREVAATLAKQVAPGGRVIWRSAAYVPPYAAFIADAGFEVRCIQRADQGFMDRVNMYASFWVAEKKAKQQ</sequence>
<dbReference type="Pfam" id="PF13489">
    <property type="entry name" value="Methyltransf_23"/>
    <property type="match status" value="1"/>
</dbReference>
<dbReference type="PANTHER" id="PTHR47473:SF1">
    <property type="entry name" value="METHYLTRANSFERASE DOMAIN-CONTAINING PROTEIN"/>
    <property type="match status" value="1"/>
</dbReference>
<name>E1ZQK4_CHLVA</name>
<dbReference type="OrthoDB" id="10253390at2759"/>
<organism evidence="2">
    <name type="scientific">Chlorella variabilis</name>
    <name type="common">Green alga</name>
    <dbReference type="NCBI Taxonomy" id="554065"/>
    <lineage>
        <taxon>Eukaryota</taxon>
        <taxon>Viridiplantae</taxon>
        <taxon>Chlorophyta</taxon>
        <taxon>core chlorophytes</taxon>
        <taxon>Trebouxiophyceae</taxon>
        <taxon>Chlorellales</taxon>
        <taxon>Chlorellaceae</taxon>
        <taxon>Chlorella clade</taxon>
        <taxon>Chlorella</taxon>
    </lineage>
</organism>
<dbReference type="Pfam" id="PF11899">
    <property type="entry name" value="DUF3419"/>
    <property type="match status" value="1"/>
</dbReference>
<dbReference type="OMA" id="VCDFYVQ"/>
<evidence type="ECO:0000313" key="1">
    <source>
        <dbReference type="EMBL" id="EFN52030.1"/>
    </source>
</evidence>
<dbReference type="GeneID" id="17351325"/>
<reference evidence="1 2" key="1">
    <citation type="journal article" date="2010" name="Plant Cell">
        <title>The Chlorella variabilis NC64A genome reveals adaptation to photosymbiosis, coevolution with viruses, and cryptic sex.</title>
        <authorList>
            <person name="Blanc G."/>
            <person name="Duncan G."/>
            <person name="Agarkova I."/>
            <person name="Borodovsky M."/>
            <person name="Gurnon J."/>
            <person name="Kuo A."/>
            <person name="Lindquist E."/>
            <person name="Lucas S."/>
            <person name="Pangilinan J."/>
            <person name="Polle J."/>
            <person name="Salamov A."/>
            <person name="Terry A."/>
            <person name="Yamada T."/>
            <person name="Dunigan D.D."/>
            <person name="Grigoriev I.V."/>
            <person name="Claverie J.M."/>
            <person name="Van Etten J.L."/>
        </authorList>
    </citation>
    <scope>NUCLEOTIDE SEQUENCE [LARGE SCALE GENOMIC DNA]</scope>
    <source>
        <strain evidence="1 2">NC64A</strain>
    </source>
</reference>
<dbReference type="EMBL" id="GL433859">
    <property type="protein sequence ID" value="EFN52030.1"/>
    <property type="molecule type" value="Genomic_DNA"/>
</dbReference>
<keyword evidence="2" id="KW-1185">Reference proteome</keyword>
<dbReference type="InterPro" id="IPR029063">
    <property type="entry name" value="SAM-dependent_MTases_sf"/>
</dbReference>
<proteinExistence type="predicted"/>
<dbReference type="InterPro" id="IPR021829">
    <property type="entry name" value="DUF3419"/>
</dbReference>
<dbReference type="KEGG" id="cvr:CHLNCDRAFT_139629"/>